<evidence type="ECO:0000313" key="1">
    <source>
        <dbReference type="EMBL" id="GGC67952.1"/>
    </source>
</evidence>
<reference evidence="1" key="2">
    <citation type="submission" date="2020-09" db="EMBL/GenBank/DDBJ databases">
        <authorList>
            <person name="Sun Q."/>
            <person name="Zhou Y."/>
        </authorList>
    </citation>
    <scope>NUCLEOTIDE SEQUENCE</scope>
    <source>
        <strain evidence="1">CGMCC 1.12919</strain>
    </source>
</reference>
<protein>
    <submittedName>
        <fullName evidence="1">Uncharacterized protein</fullName>
    </submittedName>
</protein>
<accession>A0A916UD48</accession>
<evidence type="ECO:0000313" key="2">
    <source>
        <dbReference type="Proteomes" id="UP000637002"/>
    </source>
</evidence>
<proteinExistence type="predicted"/>
<organism evidence="1 2">
    <name type="scientific">Chelatococcus reniformis</name>
    <dbReference type="NCBI Taxonomy" id="1494448"/>
    <lineage>
        <taxon>Bacteria</taxon>
        <taxon>Pseudomonadati</taxon>
        <taxon>Pseudomonadota</taxon>
        <taxon>Alphaproteobacteria</taxon>
        <taxon>Hyphomicrobiales</taxon>
        <taxon>Chelatococcaceae</taxon>
        <taxon>Chelatococcus</taxon>
    </lineage>
</organism>
<keyword evidence="2" id="KW-1185">Reference proteome</keyword>
<comment type="caution">
    <text evidence="1">The sequence shown here is derived from an EMBL/GenBank/DDBJ whole genome shotgun (WGS) entry which is preliminary data.</text>
</comment>
<name>A0A916UD48_9HYPH</name>
<dbReference type="EMBL" id="BMGG01000005">
    <property type="protein sequence ID" value="GGC67952.1"/>
    <property type="molecule type" value="Genomic_DNA"/>
</dbReference>
<sequence>MTRDEALAIYRPMRASVPGVLGTAIRSCGRADIMRAAKHIGLWTEDGPITDLPGAVEMLSDVALFEPNQRGRRAYDPFLSKRAAQLGAAERALAERMAGAFFSLFRNAGPHEAAGIWLEDLLAGDRRLWLMDGTLEVAATESMTFGLRVRHRAVPRRIRDRRAG</sequence>
<reference evidence="1" key="1">
    <citation type="journal article" date="2014" name="Int. J. Syst. Evol. Microbiol.">
        <title>Complete genome sequence of Corynebacterium casei LMG S-19264T (=DSM 44701T), isolated from a smear-ripened cheese.</title>
        <authorList>
            <consortium name="US DOE Joint Genome Institute (JGI-PGF)"/>
            <person name="Walter F."/>
            <person name="Albersmeier A."/>
            <person name="Kalinowski J."/>
            <person name="Ruckert C."/>
        </authorList>
    </citation>
    <scope>NUCLEOTIDE SEQUENCE</scope>
    <source>
        <strain evidence="1">CGMCC 1.12919</strain>
    </source>
</reference>
<dbReference type="RefSeq" id="WP_188609823.1">
    <property type="nucleotide sequence ID" value="NZ_BMGG01000005.1"/>
</dbReference>
<gene>
    <name evidence="1" type="ORF">GCM10010994_28130</name>
</gene>
<dbReference type="AlphaFoldDB" id="A0A916UD48"/>
<dbReference type="Proteomes" id="UP000637002">
    <property type="component" value="Unassembled WGS sequence"/>
</dbReference>
<dbReference type="Pfam" id="PF25948">
    <property type="entry name" value="DUF7986"/>
    <property type="match status" value="1"/>
</dbReference>
<dbReference type="InterPro" id="IPR058292">
    <property type="entry name" value="DUF7986"/>
</dbReference>